<evidence type="ECO:0000313" key="1">
    <source>
        <dbReference type="EMBL" id="KAI5660024.1"/>
    </source>
</evidence>
<name>A0ACC0AGS0_CATRO</name>
<sequence>MNSKEQQDHHYHHQYQTKEEGDHPSDNYNKLSKTSSNPNPSSSSRQWGGGFRNPRIVRVSRTFGGKDRHSKVCTVRGLRDRRIRLSVPTAIQLYDLQDRLGLNQPSKVVDWLLDVTKDDIDQLPPLQMPPSNSNFPHQFFINDIQKDQKWMVGSSSSNHHHHHHQDQEKYQEGIISSSSYQNFFPSNTTTTNQSSPAPSSFPNMLNLPYNPYNNYHQLELPSSNLSLSQFGNQQAADHHQDHHHDHDHNNPMAAMNMPSGSQLYQAALPAALYMPNNNNTVESGAADSSRQMINQFQFLSSNSQQQIQNNYSIMMPTLHLISSPLKSLTLNFNPNKILQERDDDDQDKGGS</sequence>
<evidence type="ECO:0000313" key="2">
    <source>
        <dbReference type="Proteomes" id="UP001060085"/>
    </source>
</evidence>
<keyword evidence="2" id="KW-1185">Reference proteome</keyword>
<gene>
    <name evidence="1" type="ORF">M9H77_28817</name>
</gene>
<proteinExistence type="predicted"/>
<protein>
    <submittedName>
        <fullName evidence="1">Uncharacterized protein</fullName>
    </submittedName>
</protein>
<reference evidence="2" key="1">
    <citation type="journal article" date="2023" name="Nat. Plants">
        <title>Single-cell RNA sequencing provides a high-resolution roadmap for understanding the multicellular compartmentation of specialized metabolism.</title>
        <authorList>
            <person name="Sun S."/>
            <person name="Shen X."/>
            <person name="Li Y."/>
            <person name="Li Y."/>
            <person name="Wang S."/>
            <person name="Li R."/>
            <person name="Zhang H."/>
            <person name="Shen G."/>
            <person name="Guo B."/>
            <person name="Wei J."/>
            <person name="Xu J."/>
            <person name="St-Pierre B."/>
            <person name="Chen S."/>
            <person name="Sun C."/>
        </authorList>
    </citation>
    <scope>NUCLEOTIDE SEQUENCE [LARGE SCALE GENOMIC DNA]</scope>
</reference>
<organism evidence="1 2">
    <name type="scientific">Catharanthus roseus</name>
    <name type="common">Madagascar periwinkle</name>
    <name type="synonym">Vinca rosea</name>
    <dbReference type="NCBI Taxonomy" id="4058"/>
    <lineage>
        <taxon>Eukaryota</taxon>
        <taxon>Viridiplantae</taxon>
        <taxon>Streptophyta</taxon>
        <taxon>Embryophyta</taxon>
        <taxon>Tracheophyta</taxon>
        <taxon>Spermatophyta</taxon>
        <taxon>Magnoliopsida</taxon>
        <taxon>eudicotyledons</taxon>
        <taxon>Gunneridae</taxon>
        <taxon>Pentapetalae</taxon>
        <taxon>asterids</taxon>
        <taxon>lamiids</taxon>
        <taxon>Gentianales</taxon>
        <taxon>Apocynaceae</taxon>
        <taxon>Rauvolfioideae</taxon>
        <taxon>Vinceae</taxon>
        <taxon>Catharanthinae</taxon>
        <taxon>Catharanthus</taxon>
    </lineage>
</organism>
<dbReference type="EMBL" id="CM044706">
    <property type="protein sequence ID" value="KAI5660024.1"/>
    <property type="molecule type" value="Genomic_DNA"/>
</dbReference>
<accession>A0ACC0AGS0</accession>
<comment type="caution">
    <text evidence="1">The sequence shown here is derived from an EMBL/GenBank/DDBJ whole genome shotgun (WGS) entry which is preliminary data.</text>
</comment>
<dbReference type="Proteomes" id="UP001060085">
    <property type="component" value="Linkage Group LG06"/>
</dbReference>